<dbReference type="RefSeq" id="WP_152196135.1">
    <property type="nucleotide sequence ID" value="NZ_VUKD01000004.1"/>
</dbReference>
<evidence type="ECO:0000313" key="4">
    <source>
        <dbReference type="Proteomes" id="UP000437709"/>
    </source>
</evidence>
<dbReference type="Proteomes" id="UP000437709">
    <property type="component" value="Unassembled WGS sequence"/>
</dbReference>
<comment type="caution">
    <text evidence="3">The sequence shown here is derived from an EMBL/GenBank/DDBJ whole genome shotgun (WGS) entry which is preliminary data.</text>
</comment>
<dbReference type="AlphaFoldDB" id="A0A6N7EHB8"/>
<dbReference type="EMBL" id="WHPC01000010">
    <property type="protein sequence ID" value="MPV36378.1"/>
    <property type="molecule type" value="Genomic_DNA"/>
</dbReference>
<reference evidence="3 4" key="1">
    <citation type="submission" date="2019-10" db="EMBL/GenBank/DDBJ databases">
        <title>Georgenia wutianyii sp. nov. and Georgenia yuyongxinii sp. nov. isolated from plateau pika (Ochotona curzoniae) in the Qinghai-Tibet plateau of China.</title>
        <authorList>
            <person name="Tian Z."/>
        </authorList>
    </citation>
    <scope>NUCLEOTIDE SEQUENCE [LARGE SCALE GENOMIC DNA]</scope>
    <source>
        <strain evidence="3 4">JCM 19765</strain>
    </source>
</reference>
<name>A0A6N7EHB8_9MICO</name>
<evidence type="ECO:0000313" key="3">
    <source>
        <dbReference type="EMBL" id="MPV36378.1"/>
    </source>
</evidence>
<protein>
    <submittedName>
        <fullName evidence="3">Uncharacterized protein</fullName>
    </submittedName>
</protein>
<gene>
    <name evidence="3" type="ORF">GB881_04815</name>
</gene>
<sequence length="157" mass="16603">MRWQEPTSPEGSAMADEKQTRSGLAGVPMAVAVVVVIAWVVFVIVLLLNLGAEEARWTRLTFVFASVQAVAFAGAGAIFGVSVQSERVKKAEASAKKNATAATNGRALAAMTMADDAPRDTAGLEALPAPGQEDEVRRRHAEAARRLFPDMATQPPS</sequence>
<organism evidence="3 4">
    <name type="scientific">Georgenia subflava</name>
    <dbReference type="NCBI Taxonomy" id="1622177"/>
    <lineage>
        <taxon>Bacteria</taxon>
        <taxon>Bacillati</taxon>
        <taxon>Actinomycetota</taxon>
        <taxon>Actinomycetes</taxon>
        <taxon>Micrococcales</taxon>
        <taxon>Bogoriellaceae</taxon>
        <taxon>Georgenia</taxon>
    </lineage>
</organism>
<evidence type="ECO:0000256" key="1">
    <source>
        <dbReference type="SAM" id="MobiDB-lite"/>
    </source>
</evidence>
<evidence type="ECO:0000256" key="2">
    <source>
        <dbReference type="SAM" id="Phobius"/>
    </source>
</evidence>
<feature type="transmembrane region" description="Helical" evidence="2">
    <location>
        <begin position="24"/>
        <end position="48"/>
    </location>
</feature>
<keyword evidence="2" id="KW-0472">Membrane</keyword>
<feature type="region of interest" description="Disordered" evidence="1">
    <location>
        <begin position="120"/>
        <end position="139"/>
    </location>
</feature>
<keyword evidence="4" id="KW-1185">Reference proteome</keyword>
<keyword evidence="2" id="KW-1133">Transmembrane helix</keyword>
<proteinExistence type="predicted"/>
<feature type="transmembrane region" description="Helical" evidence="2">
    <location>
        <begin position="60"/>
        <end position="81"/>
    </location>
</feature>
<keyword evidence="2" id="KW-0812">Transmembrane</keyword>
<accession>A0A6N7EHB8</accession>